<dbReference type="AlphaFoldDB" id="A0A9Q9AE09"/>
<sequence>MINTSARPPRTDPLALEEAQLEESSIDQSTAPFVAELTSLLGLWQIVLPFGLISQHVPPAQNVHQYSMRFTDFADIIAEPPAFVVVLFKVTLMPREAEQGLRPILLSDEHRKKTKKAATARAEGIHIISTWRWDRAAKMATFWLRSDVFKSLIADGSWGISIWRTDVWARKAGPEPLEEVVDAGQFCV</sequence>
<reference evidence="1" key="1">
    <citation type="submission" date="2022-06" db="EMBL/GenBank/DDBJ databases">
        <title>Complete genome sequences of two strains of the flax pathogen Septoria linicola.</title>
        <authorList>
            <person name="Lapalu N."/>
            <person name="Simon A."/>
            <person name="Demenou B."/>
            <person name="Paumier D."/>
            <person name="Guillot M.-P."/>
            <person name="Gout L."/>
            <person name="Valade R."/>
        </authorList>
    </citation>
    <scope>NUCLEOTIDE SEQUENCE</scope>
    <source>
        <strain evidence="1">SE15195</strain>
    </source>
</reference>
<evidence type="ECO:0000313" key="1">
    <source>
        <dbReference type="EMBL" id="USW47390.1"/>
    </source>
</evidence>
<keyword evidence="2" id="KW-1185">Reference proteome</keyword>
<gene>
    <name evidence="1" type="ORF">Slin15195_G007090</name>
</gene>
<name>A0A9Q9AE09_9PEZI</name>
<accession>A0A9Q9AE09</accession>
<dbReference type="OrthoDB" id="2423701at2759"/>
<proteinExistence type="predicted"/>
<organism evidence="1 2">
    <name type="scientific">Septoria linicola</name>
    <dbReference type="NCBI Taxonomy" id="215465"/>
    <lineage>
        <taxon>Eukaryota</taxon>
        <taxon>Fungi</taxon>
        <taxon>Dikarya</taxon>
        <taxon>Ascomycota</taxon>
        <taxon>Pezizomycotina</taxon>
        <taxon>Dothideomycetes</taxon>
        <taxon>Dothideomycetidae</taxon>
        <taxon>Mycosphaerellales</taxon>
        <taxon>Mycosphaerellaceae</taxon>
        <taxon>Septoria</taxon>
    </lineage>
</organism>
<evidence type="ECO:0000313" key="2">
    <source>
        <dbReference type="Proteomes" id="UP001056384"/>
    </source>
</evidence>
<protein>
    <submittedName>
        <fullName evidence="1">Uncharacterized protein</fullName>
    </submittedName>
</protein>
<dbReference type="Proteomes" id="UP001056384">
    <property type="component" value="Chromosome 1"/>
</dbReference>
<dbReference type="EMBL" id="CP099418">
    <property type="protein sequence ID" value="USW47390.1"/>
    <property type="molecule type" value="Genomic_DNA"/>
</dbReference>